<evidence type="ECO:0000259" key="4">
    <source>
        <dbReference type="Pfam" id="PF13458"/>
    </source>
</evidence>
<organism evidence="5 6">
    <name type="scientific">Thermomonospora cellulosilytica</name>
    <dbReference type="NCBI Taxonomy" id="1411118"/>
    <lineage>
        <taxon>Bacteria</taxon>
        <taxon>Bacillati</taxon>
        <taxon>Actinomycetota</taxon>
        <taxon>Actinomycetes</taxon>
        <taxon>Streptosporangiales</taxon>
        <taxon>Thermomonosporaceae</taxon>
        <taxon>Thermomonospora</taxon>
    </lineage>
</organism>
<evidence type="ECO:0000256" key="1">
    <source>
        <dbReference type="ARBA" id="ARBA00010062"/>
    </source>
</evidence>
<dbReference type="EMBL" id="JACJII010000001">
    <property type="protein sequence ID" value="MBA9004721.1"/>
    <property type="molecule type" value="Genomic_DNA"/>
</dbReference>
<keyword evidence="2 3" id="KW-0732">Signal</keyword>
<dbReference type="PANTHER" id="PTHR47235">
    <property type="entry name" value="BLR6548 PROTEIN"/>
    <property type="match status" value="1"/>
</dbReference>
<dbReference type="AlphaFoldDB" id="A0A7W3MZG0"/>
<dbReference type="PROSITE" id="PS51257">
    <property type="entry name" value="PROKAR_LIPOPROTEIN"/>
    <property type="match status" value="1"/>
</dbReference>
<name>A0A7W3MZG0_9ACTN</name>
<dbReference type="SUPFAM" id="SSF53822">
    <property type="entry name" value="Periplasmic binding protein-like I"/>
    <property type="match status" value="1"/>
</dbReference>
<dbReference type="PANTHER" id="PTHR47235:SF1">
    <property type="entry name" value="BLR6548 PROTEIN"/>
    <property type="match status" value="1"/>
</dbReference>
<accession>A0A7W3MZG0</accession>
<sequence>MPRAFRPGRLGTAVAALVLALSACGGSAEDPAGAGAPGVTDEPCPNAVDKSKGCIYLGVISDLTSGPFHLLGAPTTKAQQAFWRRVNQQGGIAGYEIDVTRYVVDSKYDVDTHQRLYRQIRGRVLAMAQTLGSSHTARILPELRADKMIAVPASWSSAWEFEDVILESGVNYCFESMNAVDYAVDSWRADSVMVVHFDNDYGKDAVAGARAAAQRRKLSFKTVATPPGADKQAAAVAEILAERPDAVLLAVGPAEVGGIVSQAVKQGYRGRFIGSTPSWSRTLLELKDPQAVTAIKQSFWKVSPWKPYAADTPGHSAMRAVLGLTGSEPNDNYTSGWVWSYPLKAVIQRAAANGELTREGLLKAMRQVTRIDYEGMLPAEAGDFSGDPDSAAFRGSLMSVPDAKELTGIRITRDFFVGPTAKGHRLTAPCAPLQ</sequence>
<evidence type="ECO:0000313" key="5">
    <source>
        <dbReference type="EMBL" id="MBA9004721.1"/>
    </source>
</evidence>
<comment type="similarity">
    <text evidence="1">Belongs to the leucine-binding protein family.</text>
</comment>
<comment type="caution">
    <text evidence="5">The sequence shown here is derived from an EMBL/GenBank/DDBJ whole genome shotgun (WGS) entry which is preliminary data.</text>
</comment>
<feature type="signal peptide" evidence="3">
    <location>
        <begin position="1"/>
        <end position="28"/>
    </location>
</feature>
<dbReference type="InterPro" id="IPR028082">
    <property type="entry name" value="Peripla_BP_I"/>
</dbReference>
<keyword evidence="6" id="KW-1185">Reference proteome</keyword>
<evidence type="ECO:0000313" key="6">
    <source>
        <dbReference type="Proteomes" id="UP000539313"/>
    </source>
</evidence>
<dbReference type="Gene3D" id="3.40.50.2300">
    <property type="match status" value="2"/>
</dbReference>
<dbReference type="RefSeq" id="WP_182706087.1">
    <property type="nucleotide sequence ID" value="NZ_JACJII010000001.1"/>
</dbReference>
<feature type="chain" id="PRO_5030618277" evidence="3">
    <location>
        <begin position="29"/>
        <end position="434"/>
    </location>
</feature>
<proteinExistence type="inferred from homology"/>
<dbReference type="InterPro" id="IPR028081">
    <property type="entry name" value="Leu-bd"/>
</dbReference>
<dbReference type="Proteomes" id="UP000539313">
    <property type="component" value="Unassembled WGS sequence"/>
</dbReference>
<evidence type="ECO:0000256" key="3">
    <source>
        <dbReference type="SAM" id="SignalP"/>
    </source>
</evidence>
<feature type="domain" description="Leucine-binding protein" evidence="4">
    <location>
        <begin position="55"/>
        <end position="376"/>
    </location>
</feature>
<protein>
    <submittedName>
        <fullName evidence="5">ABC-type branched-subunit amino acid transport system substrate-binding protein</fullName>
    </submittedName>
</protein>
<reference evidence="5 6" key="1">
    <citation type="submission" date="2020-08" db="EMBL/GenBank/DDBJ databases">
        <title>Sequencing the genomes of 1000 actinobacteria strains.</title>
        <authorList>
            <person name="Klenk H.-P."/>
        </authorList>
    </citation>
    <scope>NUCLEOTIDE SEQUENCE [LARGE SCALE GENOMIC DNA]</scope>
    <source>
        <strain evidence="5 6">DSM 45823</strain>
    </source>
</reference>
<gene>
    <name evidence="5" type="ORF">HNR21_003603</name>
</gene>
<dbReference type="Pfam" id="PF13458">
    <property type="entry name" value="Peripla_BP_6"/>
    <property type="match status" value="1"/>
</dbReference>
<evidence type="ECO:0000256" key="2">
    <source>
        <dbReference type="ARBA" id="ARBA00022729"/>
    </source>
</evidence>